<evidence type="ECO:0000256" key="4">
    <source>
        <dbReference type="NCBIfam" id="TIGR00152"/>
    </source>
</evidence>
<comment type="pathway">
    <text evidence="3">Cofactor biosynthesis; coenzyme A biosynthesis; CoA from (R)-pantothenate: step 5/5.</text>
</comment>
<dbReference type="Gene3D" id="3.40.50.300">
    <property type="entry name" value="P-loop containing nucleotide triphosphate hydrolases"/>
    <property type="match status" value="1"/>
</dbReference>
<keyword evidence="1 3" id="KW-0547">Nucleotide-binding</keyword>
<dbReference type="PANTHER" id="PTHR10695:SF46">
    <property type="entry name" value="BIFUNCTIONAL COENZYME A SYNTHASE-RELATED"/>
    <property type="match status" value="1"/>
</dbReference>
<dbReference type="InterPro" id="IPR027417">
    <property type="entry name" value="P-loop_NTPase"/>
</dbReference>
<keyword evidence="3" id="KW-0173">Coenzyme A biosynthesis</keyword>
<sequence length="244" mass="27055">MTPLPEGELSVIVDLRGVAATIGTMMRIGLTGGIAAGKSTVAARLRELGALHIDYDALARQIVEPGGVALPQIVAEFGSDALNADGTMNRQWIADHIFGKDARTGARERLDAIEHPLIYAEAARLERKHPETIVIVHDIPLLAEVIDTIPFTFDHIVTVEAPVCIRLDRMIEERGMSLEQAEARIRHQSSEEERRAIADIVIDSTHPIPEMLAQVDEIYVGWLTQNERYQRKCEANAQYRSIAH</sequence>
<comment type="function">
    <text evidence="3">Catalyzes the phosphorylation of the 3'-hydroxyl group of dephosphocoenzyme A to form coenzyme A.</text>
</comment>
<evidence type="ECO:0000256" key="2">
    <source>
        <dbReference type="ARBA" id="ARBA00022840"/>
    </source>
</evidence>
<dbReference type="InterPro" id="IPR001977">
    <property type="entry name" value="Depp_CoAkinase"/>
</dbReference>
<dbReference type="EMBL" id="CP021558">
    <property type="protein sequence ID" value="AUE02762.1"/>
    <property type="molecule type" value="Genomic_DNA"/>
</dbReference>
<dbReference type="GO" id="GO:0015937">
    <property type="term" value="P:coenzyme A biosynthetic process"/>
    <property type="evidence" value="ECO:0007669"/>
    <property type="project" value="UniProtKB-UniRule"/>
</dbReference>
<dbReference type="AlphaFoldDB" id="A0A2K9B0F6"/>
<accession>A0A2K9B0F6</accession>
<evidence type="ECO:0000313" key="5">
    <source>
        <dbReference type="EMBL" id="AUE02762.1"/>
    </source>
</evidence>
<proteinExistence type="inferred from homology"/>
<keyword evidence="3" id="KW-0808">Transferase</keyword>
<comment type="subcellular location">
    <subcellularLocation>
        <location evidence="3">Cytoplasm</location>
    </subcellularLocation>
</comment>
<dbReference type="NCBIfam" id="TIGR00152">
    <property type="entry name" value="dephospho-CoA kinase"/>
    <property type="match status" value="1"/>
</dbReference>
<dbReference type="EC" id="2.7.1.24" evidence="3 4"/>
<organism evidence="5 6">
    <name type="scientific">Bifidobacterium breve</name>
    <dbReference type="NCBI Taxonomy" id="1685"/>
    <lineage>
        <taxon>Bacteria</taxon>
        <taxon>Bacillati</taxon>
        <taxon>Actinomycetota</taxon>
        <taxon>Actinomycetes</taxon>
        <taxon>Bifidobacteriales</taxon>
        <taxon>Bifidobacteriaceae</taxon>
        <taxon>Bifidobacterium</taxon>
    </lineage>
</organism>
<protein>
    <recommendedName>
        <fullName evidence="3 4">Dephospho-CoA kinase</fullName>
        <ecNumber evidence="3 4">2.7.1.24</ecNumber>
    </recommendedName>
    <alternativeName>
        <fullName evidence="3">Dephosphocoenzyme A kinase</fullName>
    </alternativeName>
</protein>
<reference evidence="5 6" key="1">
    <citation type="submission" date="2017-05" db="EMBL/GenBank/DDBJ databases">
        <title>Comparative genomics and methylome analysis of the gut commensal Bifidobacterium breve.</title>
        <authorList>
            <person name="Bottacini F."/>
            <person name="Morrissey R."/>
            <person name="Roberts R.J."/>
            <person name="James K."/>
            <person name="van Breen J."/>
            <person name="Egan M."/>
            <person name="Lambert J."/>
            <person name="van Limpt K."/>
            <person name="Stanton C."/>
            <person name="Knol J."/>
            <person name="O' Connell Motherway M."/>
            <person name="van Sinderen D."/>
        </authorList>
    </citation>
    <scope>NUCLEOTIDE SEQUENCE [LARGE SCALE GENOMIC DNA]</scope>
    <source>
        <strain evidence="5 6">215W447a</strain>
    </source>
</reference>
<evidence type="ECO:0000256" key="3">
    <source>
        <dbReference type="HAMAP-Rule" id="MF_00376"/>
    </source>
</evidence>
<comment type="catalytic activity">
    <reaction evidence="3">
        <text>3'-dephospho-CoA + ATP = ADP + CoA + H(+)</text>
        <dbReference type="Rhea" id="RHEA:18245"/>
        <dbReference type="ChEBI" id="CHEBI:15378"/>
        <dbReference type="ChEBI" id="CHEBI:30616"/>
        <dbReference type="ChEBI" id="CHEBI:57287"/>
        <dbReference type="ChEBI" id="CHEBI:57328"/>
        <dbReference type="ChEBI" id="CHEBI:456216"/>
        <dbReference type="EC" id="2.7.1.24"/>
    </reaction>
</comment>
<dbReference type="GO" id="GO:0004140">
    <property type="term" value="F:dephospho-CoA kinase activity"/>
    <property type="evidence" value="ECO:0007669"/>
    <property type="project" value="UniProtKB-UniRule"/>
</dbReference>
<dbReference type="HAMAP" id="MF_00376">
    <property type="entry name" value="Dephospho_CoA_kinase"/>
    <property type="match status" value="1"/>
</dbReference>
<gene>
    <name evidence="3" type="primary">coaE</name>
    <name evidence="5" type="ORF">BB215W447A_0736</name>
</gene>
<comment type="similarity">
    <text evidence="3">Belongs to the CoaE family.</text>
</comment>
<name>A0A2K9B0F6_BIFBR</name>
<dbReference type="Pfam" id="PF01121">
    <property type="entry name" value="CoaE"/>
    <property type="match status" value="1"/>
</dbReference>
<dbReference type="GO" id="GO:0005524">
    <property type="term" value="F:ATP binding"/>
    <property type="evidence" value="ECO:0007669"/>
    <property type="project" value="UniProtKB-UniRule"/>
</dbReference>
<keyword evidence="3 5" id="KW-0418">Kinase</keyword>
<dbReference type="PROSITE" id="PS51219">
    <property type="entry name" value="DPCK"/>
    <property type="match status" value="1"/>
</dbReference>
<evidence type="ECO:0000313" key="6">
    <source>
        <dbReference type="Proteomes" id="UP000232491"/>
    </source>
</evidence>
<dbReference type="CDD" id="cd02022">
    <property type="entry name" value="DPCK"/>
    <property type="match status" value="1"/>
</dbReference>
<dbReference type="PANTHER" id="PTHR10695">
    <property type="entry name" value="DEPHOSPHO-COA KINASE-RELATED"/>
    <property type="match status" value="1"/>
</dbReference>
<evidence type="ECO:0000256" key="1">
    <source>
        <dbReference type="ARBA" id="ARBA00022741"/>
    </source>
</evidence>
<keyword evidence="3" id="KW-0963">Cytoplasm</keyword>
<dbReference type="SUPFAM" id="SSF52540">
    <property type="entry name" value="P-loop containing nucleoside triphosphate hydrolases"/>
    <property type="match status" value="1"/>
</dbReference>
<keyword evidence="2 3" id="KW-0067">ATP-binding</keyword>
<dbReference type="GO" id="GO:0005737">
    <property type="term" value="C:cytoplasm"/>
    <property type="evidence" value="ECO:0007669"/>
    <property type="project" value="UniProtKB-SubCell"/>
</dbReference>
<feature type="binding site" evidence="3">
    <location>
        <begin position="35"/>
        <end position="40"/>
    </location>
    <ligand>
        <name>ATP</name>
        <dbReference type="ChEBI" id="CHEBI:30616"/>
    </ligand>
</feature>
<dbReference type="Proteomes" id="UP000232491">
    <property type="component" value="Chromosome"/>
</dbReference>
<dbReference type="UniPathway" id="UPA00241">
    <property type="reaction ID" value="UER00356"/>
</dbReference>